<feature type="domain" description="RES" evidence="1">
    <location>
        <begin position="67"/>
        <end position="248"/>
    </location>
</feature>
<evidence type="ECO:0000313" key="3">
    <source>
        <dbReference type="Proteomes" id="UP000192907"/>
    </source>
</evidence>
<reference evidence="3" key="1">
    <citation type="submission" date="2017-04" db="EMBL/GenBank/DDBJ databases">
        <authorList>
            <person name="Varghese N."/>
            <person name="Submissions S."/>
        </authorList>
    </citation>
    <scope>NUCLEOTIDE SEQUENCE [LARGE SCALE GENOMIC DNA]</scope>
    <source>
        <strain evidence="3">RKEM611</strain>
    </source>
</reference>
<dbReference type="Proteomes" id="UP000192907">
    <property type="component" value="Unassembled WGS sequence"/>
</dbReference>
<sequence length="255" mass="28894">MARKEKPEILIHRDAILQVRKDIEIHEKQHSEFLRRISRLSEEFKDQVLSVIEYDEAWESRFSSPTFYRVCNPQDGVFSTTGSLKDGGRCNIGGAQEGDIPSQKYGPLANPQGAIYVSDSADAAIAEAIGAEYGPIERLRDIVKRSANKQLYRVTLHDESEPICLIELDPIFQQLRATYRIDDFFSETLDMNGGWRNLKTPAPIQLFTAWLYQSSNGAAGIRFRSTQSSEKFNVALYYRNAQAAQKVLKAEKITP</sequence>
<dbReference type="AlphaFoldDB" id="A0A1Y6CFI8"/>
<gene>
    <name evidence="2" type="ORF">SAMN06296036_120137</name>
</gene>
<proteinExistence type="predicted"/>
<dbReference type="EMBL" id="FWZT01000020">
    <property type="protein sequence ID" value="SMF60532.1"/>
    <property type="molecule type" value="Genomic_DNA"/>
</dbReference>
<name>A0A1Y6CFI8_9BACT</name>
<protein>
    <submittedName>
        <fullName evidence="2">RES domain-containing protein</fullName>
    </submittedName>
</protein>
<evidence type="ECO:0000313" key="2">
    <source>
        <dbReference type="EMBL" id="SMF60532.1"/>
    </source>
</evidence>
<dbReference type="Pfam" id="PF08808">
    <property type="entry name" value="RES"/>
    <property type="match status" value="1"/>
</dbReference>
<organism evidence="2 3">
    <name type="scientific">Pseudobacteriovorax antillogorgiicola</name>
    <dbReference type="NCBI Taxonomy" id="1513793"/>
    <lineage>
        <taxon>Bacteria</taxon>
        <taxon>Pseudomonadati</taxon>
        <taxon>Bdellovibrionota</taxon>
        <taxon>Oligoflexia</taxon>
        <taxon>Oligoflexales</taxon>
        <taxon>Pseudobacteriovoracaceae</taxon>
        <taxon>Pseudobacteriovorax</taxon>
    </lineage>
</organism>
<keyword evidence="3" id="KW-1185">Reference proteome</keyword>
<dbReference type="RefSeq" id="WP_132322747.1">
    <property type="nucleotide sequence ID" value="NZ_FWZT01000020.1"/>
</dbReference>
<dbReference type="InterPro" id="IPR014914">
    <property type="entry name" value="RES_dom"/>
</dbReference>
<evidence type="ECO:0000259" key="1">
    <source>
        <dbReference type="Pfam" id="PF08808"/>
    </source>
</evidence>
<accession>A0A1Y6CFI8</accession>